<evidence type="ECO:0000256" key="2">
    <source>
        <dbReference type="ARBA" id="ARBA00022448"/>
    </source>
</evidence>
<dbReference type="GO" id="GO:0016020">
    <property type="term" value="C:membrane"/>
    <property type="evidence" value="ECO:0007669"/>
    <property type="project" value="UniProtKB-SubCell"/>
</dbReference>
<keyword evidence="4 6" id="KW-1133">Transmembrane helix</keyword>
<keyword evidence="3 6" id="KW-0812">Transmembrane</keyword>
<feature type="domain" description="Major facilitator superfamily (MFS) profile" evidence="7">
    <location>
        <begin position="1"/>
        <end position="62"/>
    </location>
</feature>
<dbReference type="PROSITE" id="PS50850">
    <property type="entry name" value="MFS"/>
    <property type="match status" value="1"/>
</dbReference>
<feature type="transmembrane region" description="Helical" evidence="6">
    <location>
        <begin position="26"/>
        <end position="45"/>
    </location>
</feature>
<keyword evidence="2" id="KW-0813">Transport</keyword>
<dbReference type="AlphaFoldDB" id="A0A430QMW5"/>
<dbReference type="InterPro" id="IPR011701">
    <property type="entry name" value="MFS"/>
</dbReference>
<comment type="subcellular location">
    <subcellularLocation>
        <location evidence="1">Membrane</location>
        <topology evidence="1">Multi-pass membrane protein</topology>
    </subcellularLocation>
</comment>
<evidence type="ECO:0000256" key="1">
    <source>
        <dbReference type="ARBA" id="ARBA00004141"/>
    </source>
</evidence>
<dbReference type="InterPro" id="IPR052983">
    <property type="entry name" value="MFS_Riboflavin_Transporter"/>
</dbReference>
<evidence type="ECO:0000313" key="9">
    <source>
        <dbReference type="Proteomes" id="UP000290809"/>
    </source>
</evidence>
<organism evidence="8 9">
    <name type="scientific">Schistosoma bovis</name>
    <name type="common">Blood fluke</name>
    <dbReference type="NCBI Taxonomy" id="6184"/>
    <lineage>
        <taxon>Eukaryota</taxon>
        <taxon>Metazoa</taxon>
        <taxon>Spiralia</taxon>
        <taxon>Lophotrochozoa</taxon>
        <taxon>Platyhelminthes</taxon>
        <taxon>Trematoda</taxon>
        <taxon>Digenea</taxon>
        <taxon>Strigeidida</taxon>
        <taxon>Schistosomatoidea</taxon>
        <taxon>Schistosomatidae</taxon>
        <taxon>Schistosoma</taxon>
    </lineage>
</organism>
<evidence type="ECO:0000259" key="7">
    <source>
        <dbReference type="PROSITE" id="PS50850"/>
    </source>
</evidence>
<evidence type="ECO:0000256" key="6">
    <source>
        <dbReference type="SAM" id="Phobius"/>
    </source>
</evidence>
<accession>A0A430QMW5</accession>
<name>A0A430QMW5_SCHBO</name>
<evidence type="ECO:0000313" key="8">
    <source>
        <dbReference type="EMBL" id="RTG89040.1"/>
    </source>
</evidence>
<gene>
    <name evidence="8" type="ORF">DC041_0000732</name>
</gene>
<keyword evidence="9" id="KW-1185">Reference proteome</keyword>
<dbReference type="SUPFAM" id="SSF103473">
    <property type="entry name" value="MFS general substrate transporter"/>
    <property type="match status" value="1"/>
</dbReference>
<comment type="caution">
    <text evidence="8">The sequence shown here is derived from an EMBL/GenBank/DDBJ whole genome shotgun (WGS) entry which is preliminary data.</text>
</comment>
<keyword evidence="5 6" id="KW-0472">Membrane</keyword>
<dbReference type="Pfam" id="PF07690">
    <property type="entry name" value="MFS_1"/>
    <property type="match status" value="1"/>
</dbReference>
<evidence type="ECO:0000256" key="3">
    <source>
        <dbReference type="ARBA" id="ARBA00022692"/>
    </source>
</evidence>
<dbReference type="STRING" id="6184.A0A430QMW5"/>
<dbReference type="PANTHER" id="PTHR43385:SF1">
    <property type="entry name" value="RIBOFLAVIN TRANSPORTER RIBJ"/>
    <property type="match status" value="1"/>
</dbReference>
<sequence length="62" mass="6543">MGIGMGFAYSVVFAVATTWFPEKRGLIVGIIVSGFGLGALVFSPIQTALINPTNVKVDNVTR</sequence>
<proteinExistence type="predicted"/>
<dbReference type="InterPro" id="IPR020846">
    <property type="entry name" value="MFS_dom"/>
</dbReference>
<dbReference type="InterPro" id="IPR036259">
    <property type="entry name" value="MFS_trans_sf"/>
</dbReference>
<protein>
    <recommendedName>
        <fullName evidence="7">Major facilitator superfamily (MFS) profile domain-containing protein</fullName>
    </recommendedName>
</protein>
<evidence type="ECO:0000256" key="4">
    <source>
        <dbReference type="ARBA" id="ARBA00022989"/>
    </source>
</evidence>
<dbReference type="Gene3D" id="1.20.1250.20">
    <property type="entry name" value="MFS general substrate transporter like domains"/>
    <property type="match status" value="1"/>
</dbReference>
<dbReference type="PANTHER" id="PTHR43385">
    <property type="entry name" value="RIBOFLAVIN TRANSPORTER RIBJ"/>
    <property type="match status" value="1"/>
</dbReference>
<dbReference type="GO" id="GO:0022857">
    <property type="term" value="F:transmembrane transporter activity"/>
    <property type="evidence" value="ECO:0007669"/>
    <property type="project" value="InterPro"/>
</dbReference>
<reference evidence="8 9" key="1">
    <citation type="journal article" date="2019" name="PLoS Pathog.">
        <title>Genome sequence of the bovine parasite Schistosoma bovis Tanzania.</title>
        <authorList>
            <person name="Oey H."/>
            <person name="Zakrzewski M."/>
            <person name="Gobert G."/>
            <person name="Gravermann K."/>
            <person name="Stoye J."/>
            <person name="Jones M."/>
            <person name="Mcmanus D."/>
            <person name="Krause L."/>
        </authorList>
    </citation>
    <scope>NUCLEOTIDE SEQUENCE [LARGE SCALE GENOMIC DNA]</scope>
    <source>
        <strain evidence="8 9">TAN1997</strain>
    </source>
</reference>
<evidence type="ECO:0000256" key="5">
    <source>
        <dbReference type="ARBA" id="ARBA00023136"/>
    </source>
</evidence>
<dbReference type="EMBL" id="QMKO01001531">
    <property type="protein sequence ID" value="RTG89040.1"/>
    <property type="molecule type" value="Genomic_DNA"/>
</dbReference>
<dbReference type="Proteomes" id="UP000290809">
    <property type="component" value="Unassembled WGS sequence"/>
</dbReference>